<feature type="chain" id="PRO_5038490746" evidence="5">
    <location>
        <begin position="32"/>
        <end position="265"/>
    </location>
</feature>
<dbReference type="GO" id="GO:0030973">
    <property type="term" value="F:molybdate ion binding"/>
    <property type="evidence" value="ECO:0007669"/>
    <property type="project" value="TreeGrafter"/>
</dbReference>
<reference evidence="6 7" key="1">
    <citation type="submission" date="2017-10" db="EMBL/GenBank/DDBJ databases">
        <title>Sequencing the genomes of 1000 actinobacteria strains.</title>
        <authorList>
            <person name="Klenk H.-P."/>
        </authorList>
    </citation>
    <scope>NUCLEOTIDE SEQUENCE [LARGE SCALE GENOMIC DNA]</scope>
    <source>
        <strain evidence="6 7">DSM 21798</strain>
    </source>
</reference>
<comment type="similarity">
    <text evidence="1">Belongs to the bacterial solute-binding protein ModA family.</text>
</comment>
<feature type="binding site" evidence="4">
    <location>
        <position position="52"/>
    </location>
    <ligand>
        <name>molybdate</name>
        <dbReference type="ChEBI" id="CHEBI:36264"/>
    </ligand>
</feature>
<keyword evidence="7" id="KW-1185">Reference proteome</keyword>
<dbReference type="EMBL" id="PDJE01000001">
    <property type="protein sequence ID" value="PFG30576.1"/>
    <property type="molecule type" value="Genomic_DNA"/>
</dbReference>
<proteinExistence type="inferred from homology"/>
<evidence type="ECO:0000256" key="2">
    <source>
        <dbReference type="ARBA" id="ARBA00022723"/>
    </source>
</evidence>
<name>A0A2A9DW33_9MICO</name>
<dbReference type="PANTHER" id="PTHR30632">
    <property type="entry name" value="MOLYBDATE-BINDING PERIPLASMIC PROTEIN"/>
    <property type="match status" value="1"/>
</dbReference>
<feature type="signal peptide" evidence="5">
    <location>
        <begin position="1"/>
        <end position="31"/>
    </location>
</feature>
<dbReference type="InterPro" id="IPR005950">
    <property type="entry name" value="ModA"/>
</dbReference>
<evidence type="ECO:0000256" key="4">
    <source>
        <dbReference type="PIRSR" id="PIRSR004846-1"/>
    </source>
</evidence>
<dbReference type="Proteomes" id="UP000221369">
    <property type="component" value="Unassembled WGS sequence"/>
</dbReference>
<dbReference type="NCBIfam" id="TIGR01256">
    <property type="entry name" value="modA"/>
    <property type="match status" value="1"/>
</dbReference>
<sequence>MRIVAQTSRRVAAVLSAAAATALLLAGCANTTTPEEDSATASSPLIIFAAASLQGSLDELAEEFETQHPEFAIAPIVYDGSQALATQIVDGADVDVVAFANEPSLAPVTDAGVVGESTIFATNTLQIAVAPGNPKGIDDLDDLANDDLAVVLCAPEVPCGMASHTLLDDAGVAVTPVSEETNVTSVVTRVTNGEADAGLVYATDVAAAGDDLEGITPANADAAVNRYPIAVSRSAPAPEAARAFVDFVLSDSGQKVLAEYGFGAP</sequence>
<dbReference type="GO" id="GO:0015689">
    <property type="term" value="P:molybdate ion transport"/>
    <property type="evidence" value="ECO:0007669"/>
    <property type="project" value="InterPro"/>
</dbReference>
<keyword evidence="2 4" id="KW-0479">Metal-binding</keyword>
<organism evidence="6 7">
    <name type="scientific">Paramicrobacterium agarici</name>
    <dbReference type="NCBI Taxonomy" id="630514"/>
    <lineage>
        <taxon>Bacteria</taxon>
        <taxon>Bacillati</taxon>
        <taxon>Actinomycetota</taxon>
        <taxon>Actinomycetes</taxon>
        <taxon>Micrococcales</taxon>
        <taxon>Microbacteriaceae</taxon>
        <taxon>Paramicrobacterium</taxon>
    </lineage>
</organism>
<accession>A0A2A9DW33</accession>
<evidence type="ECO:0000256" key="3">
    <source>
        <dbReference type="ARBA" id="ARBA00022729"/>
    </source>
</evidence>
<gene>
    <name evidence="6" type="ORF">ATJ78_1511</name>
</gene>
<dbReference type="Gene3D" id="3.40.190.10">
    <property type="entry name" value="Periplasmic binding protein-like II"/>
    <property type="match status" value="2"/>
</dbReference>
<dbReference type="AlphaFoldDB" id="A0A2A9DW33"/>
<comment type="caution">
    <text evidence="6">The sequence shown here is derived from an EMBL/GenBank/DDBJ whole genome shotgun (WGS) entry which is preliminary data.</text>
</comment>
<dbReference type="PIRSF" id="PIRSF004846">
    <property type="entry name" value="ModA"/>
    <property type="match status" value="1"/>
</dbReference>
<protein>
    <submittedName>
        <fullName evidence="6">Molybdate transport system substrate-binding protein</fullName>
    </submittedName>
</protein>
<keyword evidence="3 5" id="KW-0732">Signal</keyword>
<keyword evidence="4" id="KW-0500">Molybdenum</keyword>
<dbReference type="SUPFAM" id="SSF53850">
    <property type="entry name" value="Periplasmic binding protein-like II"/>
    <property type="match status" value="1"/>
</dbReference>
<feature type="binding site" evidence="4">
    <location>
        <position position="201"/>
    </location>
    <ligand>
        <name>molybdate</name>
        <dbReference type="ChEBI" id="CHEBI:36264"/>
    </ligand>
</feature>
<feature type="binding site" evidence="4">
    <location>
        <position position="81"/>
    </location>
    <ligand>
        <name>molybdate</name>
        <dbReference type="ChEBI" id="CHEBI:36264"/>
    </ligand>
</feature>
<dbReference type="PROSITE" id="PS51257">
    <property type="entry name" value="PROKAR_LIPOPROTEIN"/>
    <property type="match status" value="1"/>
</dbReference>
<evidence type="ECO:0000256" key="1">
    <source>
        <dbReference type="ARBA" id="ARBA00009175"/>
    </source>
</evidence>
<dbReference type="InterPro" id="IPR050682">
    <property type="entry name" value="ModA/WtpA"/>
</dbReference>
<evidence type="ECO:0000313" key="7">
    <source>
        <dbReference type="Proteomes" id="UP000221369"/>
    </source>
</evidence>
<dbReference type="PANTHER" id="PTHR30632:SF0">
    <property type="entry name" value="SULFATE-BINDING PROTEIN"/>
    <property type="match status" value="1"/>
</dbReference>
<evidence type="ECO:0000313" key="6">
    <source>
        <dbReference type="EMBL" id="PFG30576.1"/>
    </source>
</evidence>
<dbReference type="RefSeq" id="WP_098407013.1">
    <property type="nucleotide sequence ID" value="NZ_PDJE01000001.1"/>
</dbReference>
<feature type="binding site" evidence="4">
    <location>
        <position position="183"/>
    </location>
    <ligand>
        <name>molybdate</name>
        <dbReference type="ChEBI" id="CHEBI:36264"/>
    </ligand>
</feature>
<evidence type="ECO:0000256" key="5">
    <source>
        <dbReference type="SAM" id="SignalP"/>
    </source>
</evidence>
<dbReference type="Pfam" id="PF13531">
    <property type="entry name" value="SBP_bac_11"/>
    <property type="match status" value="1"/>
</dbReference>
<dbReference type="GO" id="GO:0046872">
    <property type="term" value="F:metal ion binding"/>
    <property type="evidence" value="ECO:0007669"/>
    <property type="project" value="UniProtKB-KW"/>
</dbReference>